<reference evidence="2 3" key="1">
    <citation type="submission" date="2016-07" db="EMBL/GenBank/DDBJ databases">
        <title>Draft genome sequence of Methyloligella halotolerans C2T (VKM B-2706T=CCUG 61687T=DSM 25045T), a halotolerant polyhydroxybutyrate accumulating methylotroph.</title>
        <authorList>
            <person name="Vasilenko O.V."/>
            <person name="Doronina N.V."/>
            <person name="Poroshina M.N."/>
            <person name="Tarlachkov S.V."/>
            <person name="Trotsenko Y.A."/>
        </authorList>
    </citation>
    <scope>NUCLEOTIDE SEQUENCE [LARGE SCALE GENOMIC DNA]</scope>
    <source>
        <strain evidence="2 3">VKM B-2706</strain>
    </source>
</reference>
<dbReference type="RefSeq" id="WP_141693947.1">
    <property type="nucleotide sequence ID" value="NZ_MASI01000005.1"/>
</dbReference>
<evidence type="ECO:0000313" key="2">
    <source>
        <dbReference type="EMBL" id="ODA66911.1"/>
    </source>
</evidence>
<evidence type="ECO:0000259" key="1">
    <source>
        <dbReference type="Pfam" id="PF12680"/>
    </source>
</evidence>
<keyword evidence="3" id="KW-1185">Reference proteome</keyword>
<evidence type="ECO:0000313" key="3">
    <source>
        <dbReference type="Proteomes" id="UP000095087"/>
    </source>
</evidence>
<dbReference type="Proteomes" id="UP000095087">
    <property type="component" value="Unassembled WGS sequence"/>
</dbReference>
<sequence>MPNSMTRMVLGEIHGAWRRQDLDLLASYLPEDFHHDIVVPKALLPQGGLLQGKSAAVDRLRLIADAFEIIRFDTGGLLSAPDRAAAYVPIRYWHRRTGRTLETVIGMFWKLEEGWPTHLVEYHDIAQVNRFLQLIHSEA</sequence>
<dbReference type="SUPFAM" id="SSF54427">
    <property type="entry name" value="NTF2-like"/>
    <property type="match status" value="1"/>
</dbReference>
<feature type="domain" description="SnoaL-like" evidence="1">
    <location>
        <begin position="16"/>
        <end position="114"/>
    </location>
</feature>
<dbReference type="InterPro" id="IPR032710">
    <property type="entry name" value="NTF2-like_dom_sf"/>
</dbReference>
<comment type="caution">
    <text evidence="2">The sequence shown here is derived from an EMBL/GenBank/DDBJ whole genome shotgun (WGS) entry which is preliminary data.</text>
</comment>
<accession>A0A1E2RXG1</accession>
<dbReference type="InterPro" id="IPR037401">
    <property type="entry name" value="SnoaL-like"/>
</dbReference>
<dbReference type="EMBL" id="MASI01000005">
    <property type="protein sequence ID" value="ODA66911.1"/>
    <property type="molecule type" value="Genomic_DNA"/>
</dbReference>
<dbReference type="Gene3D" id="3.10.450.50">
    <property type="match status" value="1"/>
</dbReference>
<dbReference type="OrthoDB" id="8246033at2"/>
<dbReference type="STRING" id="1177755.A7A08_02208"/>
<proteinExistence type="predicted"/>
<dbReference type="AlphaFoldDB" id="A0A1E2RXG1"/>
<dbReference type="Pfam" id="PF12680">
    <property type="entry name" value="SnoaL_2"/>
    <property type="match status" value="1"/>
</dbReference>
<name>A0A1E2RXG1_9HYPH</name>
<organism evidence="2 3">
    <name type="scientific">Methyloligella halotolerans</name>
    <dbReference type="NCBI Taxonomy" id="1177755"/>
    <lineage>
        <taxon>Bacteria</taxon>
        <taxon>Pseudomonadati</taxon>
        <taxon>Pseudomonadota</taxon>
        <taxon>Alphaproteobacteria</taxon>
        <taxon>Hyphomicrobiales</taxon>
        <taxon>Hyphomicrobiaceae</taxon>
        <taxon>Methyloligella</taxon>
    </lineage>
</organism>
<protein>
    <recommendedName>
        <fullName evidence="1">SnoaL-like domain-containing protein</fullName>
    </recommendedName>
</protein>
<gene>
    <name evidence="2" type="ORF">A7A08_02208</name>
</gene>